<dbReference type="PANTHER" id="PTHR11827:SF48">
    <property type="entry name" value="GH09711P"/>
    <property type="match status" value="1"/>
</dbReference>
<feature type="transmembrane region" description="Helical" evidence="5">
    <location>
        <begin position="503"/>
        <end position="524"/>
    </location>
</feature>
<keyword evidence="2 5" id="KW-0812">Transmembrane</keyword>
<dbReference type="Gene3D" id="1.20.1740.10">
    <property type="entry name" value="Amino acid/polyamine transporter I"/>
    <property type="match status" value="1"/>
</dbReference>
<dbReference type="GO" id="GO:0006884">
    <property type="term" value="P:cell volume homeostasis"/>
    <property type="evidence" value="ECO:0007669"/>
    <property type="project" value="TreeGrafter"/>
</dbReference>
<feature type="transmembrane region" description="Helical" evidence="5">
    <location>
        <begin position="235"/>
        <end position="257"/>
    </location>
</feature>
<evidence type="ECO:0000256" key="2">
    <source>
        <dbReference type="ARBA" id="ARBA00022692"/>
    </source>
</evidence>
<dbReference type="InterPro" id="IPR004842">
    <property type="entry name" value="SLC12A_fam"/>
</dbReference>
<protein>
    <recommendedName>
        <fullName evidence="10">Bumetanide-sensitive sodium-(Potassium)-chloride cotransporter</fullName>
    </recommendedName>
</protein>
<feature type="transmembrane region" description="Helical" evidence="5">
    <location>
        <begin position="110"/>
        <end position="130"/>
    </location>
</feature>
<dbReference type="Pfam" id="PF03522">
    <property type="entry name" value="SLC12"/>
    <property type="match status" value="1"/>
</dbReference>
<evidence type="ECO:0000313" key="8">
    <source>
        <dbReference type="EMBL" id="KAK7571228.1"/>
    </source>
</evidence>
<feature type="transmembrane region" description="Helical" evidence="5">
    <location>
        <begin position="178"/>
        <end position="200"/>
    </location>
</feature>
<keyword evidence="9" id="KW-1185">Reference proteome</keyword>
<dbReference type="Proteomes" id="UP001367676">
    <property type="component" value="Unassembled WGS sequence"/>
</dbReference>
<evidence type="ECO:0008006" key="10">
    <source>
        <dbReference type="Google" id="ProtNLM"/>
    </source>
</evidence>
<feature type="transmembrane region" description="Helical" evidence="5">
    <location>
        <begin position="418"/>
        <end position="442"/>
    </location>
</feature>
<accession>A0AAN9T5E9</accession>
<dbReference type="GO" id="GO:0008511">
    <property type="term" value="F:sodium:potassium:chloride symporter activity"/>
    <property type="evidence" value="ECO:0007669"/>
    <property type="project" value="TreeGrafter"/>
</dbReference>
<keyword evidence="4 5" id="KW-0472">Membrane</keyword>
<organism evidence="8 9">
    <name type="scientific">Parthenolecanium corni</name>
    <dbReference type="NCBI Taxonomy" id="536013"/>
    <lineage>
        <taxon>Eukaryota</taxon>
        <taxon>Metazoa</taxon>
        <taxon>Ecdysozoa</taxon>
        <taxon>Arthropoda</taxon>
        <taxon>Hexapoda</taxon>
        <taxon>Insecta</taxon>
        <taxon>Pterygota</taxon>
        <taxon>Neoptera</taxon>
        <taxon>Paraneoptera</taxon>
        <taxon>Hemiptera</taxon>
        <taxon>Sternorrhyncha</taxon>
        <taxon>Coccoidea</taxon>
        <taxon>Coccidae</taxon>
        <taxon>Parthenolecanium</taxon>
    </lineage>
</organism>
<feature type="non-terminal residue" evidence="8">
    <location>
        <position position="859"/>
    </location>
</feature>
<feature type="transmembrane region" description="Helical" evidence="5">
    <location>
        <begin position="477"/>
        <end position="497"/>
    </location>
</feature>
<dbReference type="EMBL" id="JBBCAQ010000041">
    <property type="protein sequence ID" value="KAK7571228.1"/>
    <property type="molecule type" value="Genomic_DNA"/>
</dbReference>
<gene>
    <name evidence="8" type="ORF">V9T40_014832</name>
</gene>
<comment type="caution">
    <text evidence="8">The sequence shown here is derived from an EMBL/GenBank/DDBJ whole genome shotgun (WGS) entry which is preliminary data.</text>
</comment>
<feature type="transmembrane region" description="Helical" evidence="5">
    <location>
        <begin position="355"/>
        <end position="379"/>
    </location>
</feature>
<evidence type="ECO:0000256" key="1">
    <source>
        <dbReference type="ARBA" id="ARBA00004141"/>
    </source>
</evidence>
<dbReference type="GO" id="GO:0055075">
    <property type="term" value="P:potassium ion homeostasis"/>
    <property type="evidence" value="ECO:0007669"/>
    <property type="project" value="TreeGrafter"/>
</dbReference>
<feature type="domain" description="SLC12A transporter C-terminal" evidence="7">
    <location>
        <begin position="623"/>
        <end position="859"/>
    </location>
</feature>
<evidence type="ECO:0000259" key="6">
    <source>
        <dbReference type="Pfam" id="PF00324"/>
    </source>
</evidence>
<comment type="subcellular location">
    <subcellularLocation>
        <location evidence="1">Membrane</location>
        <topology evidence="1">Multi-pass membrane protein</topology>
    </subcellularLocation>
</comment>
<dbReference type="GO" id="GO:1990573">
    <property type="term" value="P:potassium ion import across plasma membrane"/>
    <property type="evidence" value="ECO:0007669"/>
    <property type="project" value="TreeGrafter"/>
</dbReference>
<feature type="transmembrane region" description="Helical" evidence="5">
    <location>
        <begin position="536"/>
        <end position="569"/>
    </location>
</feature>
<evidence type="ECO:0000313" key="9">
    <source>
        <dbReference type="Proteomes" id="UP001367676"/>
    </source>
</evidence>
<dbReference type="Pfam" id="PF00324">
    <property type="entry name" value="AA_permease"/>
    <property type="match status" value="1"/>
</dbReference>
<feature type="transmembrane region" description="Helical" evidence="5">
    <location>
        <begin position="142"/>
        <end position="166"/>
    </location>
</feature>
<dbReference type="InterPro" id="IPR004841">
    <property type="entry name" value="AA-permease/SLC12A_dom"/>
</dbReference>
<dbReference type="GO" id="GO:0055064">
    <property type="term" value="P:chloride ion homeostasis"/>
    <property type="evidence" value="ECO:0007669"/>
    <property type="project" value="TreeGrafter"/>
</dbReference>
<dbReference type="GO" id="GO:0055078">
    <property type="term" value="P:sodium ion homeostasis"/>
    <property type="evidence" value="ECO:0007669"/>
    <property type="project" value="TreeGrafter"/>
</dbReference>
<evidence type="ECO:0000259" key="7">
    <source>
        <dbReference type="Pfam" id="PF03522"/>
    </source>
</evidence>
<dbReference type="AlphaFoldDB" id="A0AAN9T5E9"/>
<feature type="transmembrane region" description="Helical" evidence="5">
    <location>
        <begin position="321"/>
        <end position="343"/>
    </location>
</feature>
<feature type="transmembrane region" description="Helical" evidence="5">
    <location>
        <begin position="264"/>
        <end position="283"/>
    </location>
</feature>
<evidence type="ECO:0000256" key="5">
    <source>
        <dbReference type="SAM" id="Phobius"/>
    </source>
</evidence>
<feature type="domain" description="Amino acid permease/ SLC12A" evidence="6">
    <location>
        <begin position="115"/>
        <end position="613"/>
    </location>
</feature>
<reference evidence="8 9" key="1">
    <citation type="submission" date="2024-03" db="EMBL/GenBank/DDBJ databases">
        <title>Adaptation during the transition from Ophiocordyceps entomopathogen to insect associate is accompanied by gene loss and intensified selection.</title>
        <authorList>
            <person name="Ward C.M."/>
            <person name="Onetto C.A."/>
            <person name="Borneman A.R."/>
        </authorList>
    </citation>
    <scope>NUCLEOTIDE SEQUENCE [LARGE SCALE GENOMIC DNA]</scope>
    <source>
        <strain evidence="8">AWRI1</strain>
        <tissue evidence="8">Single Adult Female</tissue>
    </source>
</reference>
<dbReference type="InterPro" id="IPR018491">
    <property type="entry name" value="SLC12_C"/>
</dbReference>
<proteinExistence type="predicted"/>
<name>A0AAN9T5E9_9HEMI</name>
<dbReference type="FunFam" id="1.20.1740.10:FF:000022">
    <property type="entry name" value="Bumetanide-sensitive na-k-cl cotransport protein"/>
    <property type="match status" value="1"/>
</dbReference>
<sequence>MEEEKTKNSYNLSPETCRVTLNSSKSVSYGSNGSNGRDNPICDLTSETFPRMHNYTDNALMKRPSLGELHGDYITEKVVKNGPNEARGIGILPEISECGKPAEEYHGFKLGWIQGVLIPCLLNIWGVMLFLRMPWIVAESGIFQATVIIVISTIICGLTTLSLSALCTNGVVKGGGIYFIISRSLGAEFGASVGIVLAFANAVSASLNTIGFCESLNDLLFQKYDAKILDGDVDAIRLVGCISIVIMILICCIGIEWESKAQNFLIALILIAMADFFVGTAIGPQNDLTKISEGFVGFNWTVWTQNWVENYRPKEGTTHSFFTIFAIFFPSVTGIQAGANISGDLKDPSSSIPKGTLLSLLVSMISYIAVVFCSGGAALRDANGNTTAAALNIDLIQVCVSEGCEYGLHNDYSIMQKMAVYSILIYIGCFAATLSTALTNLLTVPRLLKALGDDCVYPGLSYLAKEYGRNREPLRGYVLTFLVSAVFVLIAKINAIAPLISNFYLASYALINFCTFHAALVRPLGWRPTFTCYDKWLSLVSCIICVVVMFFIDWISSVVTIGVFFTLYLLVMYRQPAVNWGSTTQAQLYKSTLASSYRLINVDEHVKNYQPHTLLLTGEPSTRPALLDLANLITKNSALLICGNVVTNKLTHKRRRKLLQDTITYLNQRKIKAFCSIVDGLKFEDGAKAIMQCCGIGKLRPNILMMGYKTNWMTSTEDSLQTYFNLLHNAFDNRLAVAILRMPKSLEVPTTLTLLNGEVNPAFTEEANNASYSNLNEIFSIHDPKCGTMPRESPCPLRRNLDIDGREGSIKLRKDKTDDNGLKKYIEQPISSEITKQMSIFSTKLKNGCIDVWWLYDDG</sequence>
<keyword evidence="3 5" id="KW-1133">Transmembrane helix</keyword>
<dbReference type="GO" id="GO:0016020">
    <property type="term" value="C:membrane"/>
    <property type="evidence" value="ECO:0007669"/>
    <property type="project" value="UniProtKB-SubCell"/>
</dbReference>
<evidence type="ECO:0000256" key="3">
    <source>
        <dbReference type="ARBA" id="ARBA00022989"/>
    </source>
</evidence>
<dbReference type="PANTHER" id="PTHR11827">
    <property type="entry name" value="SOLUTE CARRIER FAMILY 12, CATION COTRANSPORTERS"/>
    <property type="match status" value="1"/>
</dbReference>
<evidence type="ECO:0000256" key="4">
    <source>
        <dbReference type="ARBA" id="ARBA00023136"/>
    </source>
</evidence>